<dbReference type="AlphaFoldDB" id="A0A5Y1P8E3"/>
<gene>
    <name evidence="1" type="ORF">FMG44_04375</name>
</gene>
<organism evidence="1">
    <name type="scientific">Campylobacter jejuni</name>
    <dbReference type="NCBI Taxonomy" id="197"/>
    <lineage>
        <taxon>Bacteria</taxon>
        <taxon>Pseudomonadati</taxon>
        <taxon>Campylobacterota</taxon>
        <taxon>Epsilonproteobacteria</taxon>
        <taxon>Campylobacterales</taxon>
        <taxon>Campylobacteraceae</taxon>
        <taxon>Campylobacter</taxon>
    </lineage>
</organism>
<comment type="caution">
    <text evidence="1">The sequence shown here is derived from an EMBL/GenBank/DDBJ whole genome shotgun (WGS) entry which is preliminary data.</text>
</comment>
<sequence length="120" mass="14237">KENKSPFAKNYESLKHHSINANLGFNLAKNIEQDDYQASFSTFVIFEKRIYGRTLENKASFVDFPIAFIQKYKLKDNILSQGFNSEFLYKNNVFWQFMLMNRFSHNAYELHLMSSVGKRF</sequence>
<reference evidence="1" key="1">
    <citation type="submission" date="2019-07" db="EMBL/GenBank/DDBJ databases">
        <authorList>
            <consortium name="PulseNet: The National Subtyping Network for Foodborne Disease Surveillance"/>
            <person name="Tarr C.L."/>
            <person name="Trees E."/>
            <person name="Katz L.S."/>
            <person name="Carleton-Romer H.A."/>
            <person name="Stroika S."/>
            <person name="Kucerova Z."/>
            <person name="Roache K.F."/>
            <person name="Sabol A.L."/>
            <person name="Besser J."/>
            <person name="Gerner-Smidt P."/>
        </authorList>
    </citation>
    <scope>NUCLEOTIDE SEQUENCE</scope>
    <source>
        <strain evidence="1">PNUSAC009959</strain>
    </source>
</reference>
<proteinExistence type="predicted"/>
<protein>
    <submittedName>
        <fullName evidence="1">Peptidase S8</fullName>
    </submittedName>
</protein>
<evidence type="ECO:0000313" key="1">
    <source>
        <dbReference type="EMBL" id="ECB9981138.1"/>
    </source>
</evidence>
<accession>A0A5Y1P8E3</accession>
<name>A0A5Y1P8E3_CAMJU</name>
<dbReference type="EMBL" id="AAHZMX010000018">
    <property type="protein sequence ID" value="ECB9981138.1"/>
    <property type="molecule type" value="Genomic_DNA"/>
</dbReference>
<feature type="non-terminal residue" evidence="1">
    <location>
        <position position="1"/>
    </location>
</feature>